<dbReference type="EMBL" id="HG916854">
    <property type="protein sequence ID" value="CDM60964.1"/>
    <property type="molecule type" value="Genomic_DNA"/>
</dbReference>
<dbReference type="RefSeq" id="WP_258579705.1">
    <property type="nucleotide sequence ID" value="NZ_ATTO01000035.1"/>
</dbReference>
<dbReference type="KEGG" id="rhl:LPU83_pLPU83c_0402"/>
<dbReference type="Proteomes" id="UP000019443">
    <property type="component" value="Plasmid pLPU83c"/>
</dbReference>
<dbReference type="AlphaFoldDB" id="W6RJE1"/>
<accession>W6RJE1</accession>
<evidence type="ECO:0000313" key="2">
    <source>
        <dbReference type="Proteomes" id="UP000019443"/>
    </source>
</evidence>
<gene>
    <name evidence="1" type="ORF">LPU83_pLPU83c_0402</name>
</gene>
<dbReference type="HOGENOM" id="CLU_3295516_0_0_5"/>
<sequence length="40" mass="4747">MRGYWTVTLVGSEHHQRLNDFEFISRIVSSYEQSMLQATE</sequence>
<geneLocation type="plasmid" evidence="1 2">
    <name>pLPU83c</name>
</geneLocation>
<keyword evidence="2" id="KW-1185">Reference proteome</keyword>
<proteinExistence type="predicted"/>
<protein>
    <submittedName>
        <fullName evidence="1">Uncharacterized protein</fullName>
    </submittedName>
</protein>
<name>W6RJE1_9HYPH</name>
<keyword evidence="1" id="KW-0614">Plasmid</keyword>
<organism evidence="1 2">
    <name type="scientific">Rhizobium favelukesii</name>
    <dbReference type="NCBI Taxonomy" id="348824"/>
    <lineage>
        <taxon>Bacteria</taxon>
        <taxon>Pseudomonadati</taxon>
        <taxon>Pseudomonadota</taxon>
        <taxon>Alphaproteobacteria</taxon>
        <taxon>Hyphomicrobiales</taxon>
        <taxon>Rhizobiaceae</taxon>
        <taxon>Rhizobium/Agrobacterium group</taxon>
        <taxon>Rhizobium</taxon>
    </lineage>
</organism>
<reference evidence="1" key="1">
    <citation type="submission" date="2013-11" db="EMBL/GenBank/DDBJ databases">
        <title>Draft genome sequence of the broad-host-range Rhizobium sp. LPU83 strain, a member of the low-genetic diversity Oregon-like Rhizobium sp. group.</title>
        <authorList>
            <person name="Wibberg D."/>
            <person name="Puehler A."/>
            <person name="Schlueter A."/>
        </authorList>
    </citation>
    <scope>NUCLEOTIDE SEQUENCE [LARGE SCALE GENOMIC DNA]</scope>
    <source>
        <strain evidence="1">LPU83</strain>
        <plasmid evidence="1">pLPU83c</plasmid>
    </source>
</reference>
<dbReference type="PATRIC" id="fig|348824.6.peg.5132"/>
<evidence type="ECO:0000313" key="1">
    <source>
        <dbReference type="EMBL" id="CDM60964.1"/>
    </source>
</evidence>